<dbReference type="AlphaFoldDB" id="A0ABD5S6M7"/>
<reference evidence="2 3" key="1">
    <citation type="journal article" date="2019" name="Int. J. Syst. Evol. Microbiol.">
        <title>The Global Catalogue of Microorganisms (GCM) 10K type strain sequencing project: providing services to taxonomists for standard genome sequencing and annotation.</title>
        <authorList>
            <consortium name="The Broad Institute Genomics Platform"/>
            <consortium name="The Broad Institute Genome Sequencing Center for Infectious Disease"/>
            <person name="Wu L."/>
            <person name="Ma J."/>
        </authorList>
    </citation>
    <scope>NUCLEOTIDE SEQUENCE [LARGE SCALE GENOMIC DNA]</scope>
    <source>
        <strain evidence="2 3">NBRC 111368</strain>
    </source>
</reference>
<feature type="transmembrane region" description="Helical" evidence="1">
    <location>
        <begin position="12"/>
        <end position="33"/>
    </location>
</feature>
<feature type="non-terminal residue" evidence="2">
    <location>
        <position position="1"/>
    </location>
</feature>
<evidence type="ECO:0000256" key="1">
    <source>
        <dbReference type="SAM" id="Phobius"/>
    </source>
</evidence>
<keyword evidence="1" id="KW-0472">Membrane</keyword>
<feature type="non-terminal residue" evidence="2">
    <location>
        <position position="198"/>
    </location>
</feature>
<accession>A0ABD5S6M7</accession>
<keyword evidence="1" id="KW-1133">Transmembrane helix</keyword>
<comment type="caution">
    <text evidence="2">The sequence shown here is derived from an EMBL/GenBank/DDBJ whole genome shotgun (WGS) entry which is preliminary data.</text>
</comment>
<evidence type="ECO:0000313" key="2">
    <source>
        <dbReference type="EMBL" id="MFC6726813.1"/>
    </source>
</evidence>
<proteinExistence type="predicted"/>
<dbReference type="Proteomes" id="UP001596328">
    <property type="component" value="Unassembled WGS sequence"/>
</dbReference>
<sequence>RRSLAVEDAAGTVIAALVVLAAMVGVVGANATYMNTTSEDQKELLQWAQPNNDLKGTLADVEAVSRHNEGEDVLFFGTCNPGGNQCDRSDPGDALFYVKDESSLDRMPPGGPAWHSRLPLPWYLESYGANVTSSHPNASTETVLDDAPPVVVAYRWNASDVEPHLDGYAKREHAFKLWGEHVVIFIDESALREARAAG</sequence>
<keyword evidence="3" id="KW-1185">Reference proteome</keyword>
<gene>
    <name evidence="2" type="ORF">ACFQE1_21045</name>
</gene>
<evidence type="ECO:0000313" key="3">
    <source>
        <dbReference type="Proteomes" id="UP001596328"/>
    </source>
</evidence>
<protein>
    <submittedName>
        <fullName evidence="2">TIGR03663 family protein</fullName>
    </submittedName>
</protein>
<organism evidence="2 3">
    <name type="scientific">Halobium palmae</name>
    <dbReference type="NCBI Taxonomy" id="1776492"/>
    <lineage>
        <taxon>Archaea</taxon>
        <taxon>Methanobacteriati</taxon>
        <taxon>Methanobacteriota</taxon>
        <taxon>Stenosarchaea group</taxon>
        <taxon>Halobacteria</taxon>
        <taxon>Halobacteriales</taxon>
        <taxon>Haloferacaceae</taxon>
        <taxon>Halobium</taxon>
    </lineage>
</organism>
<keyword evidence="1" id="KW-0812">Transmembrane</keyword>
<dbReference type="EMBL" id="JBHSWU010001416">
    <property type="protein sequence ID" value="MFC6726813.1"/>
    <property type="molecule type" value="Genomic_DNA"/>
</dbReference>
<name>A0ABD5S6M7_9EURY</name>